<evidence type="ECO:0000313" key="8">
    <source>
        <dbReference type="EMBL" id="ABQ47784.1"/>
    </source>
</evidence>
<gene>
    <name evidence="8" type="ordered locus">Tpet_1784</name>
</gene>
<dbReference type="GO" id="GO:0006508">
    <property type="term" value="P:proteolysis"/>
    <property type="evidence" value="ECO:0007669"/>
    <property type="project" value="UniProtKB-KW"/>
</dbReference>
<dbReference type="GO" id="GO:0006518">
    <property type="term" value="P:peptide metabolic process"/>
    <property type="evidence" value="ECO:0007669"/>
    <property type="project" value="TreeGrafter"/>
</dbReference>
<evidence type="ECO:0000256" key="2">
    <source>
        <dbReference type="ARBA" id="ARBA00022723"/>
    </source>
</evidence>
<evidence type="ECO:0000256" key="4">
    <source>
        <dbReference type="ARBA" id="ARBA00022833"/>
    </source>
</evidence>
<comment type="similarity">
    <text evidence="6">Belongs to the peptidase M3 family.</text>
</comment>
<evidence type="ECO:0000256" key="1">
    <source>
        <dbReference type="ARBA" id="ARBA00022670"/>
    </source>
</evidence>
<evidence type="ECO:0000256" key="3">
    <source>
        <dbReference type="ARBA" id="ARBA00022801"/>
    </source>
</evidence>
<dbReference type="CDD" id="cd09606">
    <property type="entry name" value="M3B_PepF"/>
    <property type="match status" value="1"/>
</dbReference>
<reference evidence="9" key="1">
    <citation type="submission" date="2007-05" db="EMBL/GenBank/DDBJ databases">
        <title>Complete sequence of Thermotoga petrophila RKU-1.</title>
        <authorList>
            <consortium name="US DOE Joint Genome Institute"/>
            <person name="Copeland A."/>
            <person name="Lucas S."/>
            <person name="Lapidus A."/>
            <person name="Barry K."/>
            <person name="Glavina del Rio T."/>
            <person name="Dalin E."/>
            <person name="Tice H."/>
            <person name="Pitluck S."/>
            <person name="Sims D."/>
            <person name="Brettin T."/>
            <person name="Bruce D."/>
            <person name="Detter J.C."/>
            <person name="Han C."/>
            <person name="Tapia R."/>
            <person name="Schmutz J."/>
            <person name="Larimer F."/>
            <person name="Land M."/>
            <person name="Hauser L."/>
            <person name="Kyrpides N."/>
            <person name="Mikhailova N."/>
            <person name="Nelson K."/>
            <person name="Gogarten J.P."/>
            <person name="Noll K."/>
            <person name="Richardson P."/>
        </authorList>
    </citation>
    <scope>NUCLEOTIDE SEQUENCE [LARGE SCALE GENOMIC DNA]</scope>
    <source>
        <strain evidence="9">ATCC BAA-488 / DSM 13995 / JCM 10881 / RKU-1</strain>
    </source>
</reference>
<dbReference type="HOGENOM" id="CLU_030403_3_0_0"/>
<accession>A5INL1</accession>
<dbReference type="InterPro" id="IPR001567">
    <property type="entry name" value="Pept_M3A_M3B_dom"/>
</dbReference>
<evidence type="ECO:0000256" key="5">
    <source>
        <dbReference type="ARBA" id="ARBA00023049"/>
    </source>
</evidence>
<dbReference type="GO" id="GO:0046872">
    <property type="term" value="F:metal ion binding"/>
    <property type="evidence" value="ECO:0007669"/>
    <property type="project" value="UniProtKB-UniRule"/>
</dbReference>
<keyword evidence="3 6" id="KW-0378">Hydrolase</keyword>
<keyword evidence="2 6" id="KW-0479">Metal-binding</keyword>
<proteinExistence type="inferred from homology"/>
<dbReference type="eggNOG" id="COG1164">
    <property type="taxonomic scope" value="Bacteria"/>
</dbReference>
<feature type="domain" description="Peptidase M3A/M3B catalytic" evidence="7">
    <location>
        <begin position="151"/>
        <end position="534"/>
    </location>
</feature>
<dbReference type="PANTHER" id="PTHR11804:SF48">
    <property type="entry name" value="PUTATIVE-RELATED"/>
    <property type="match status" value="1"/>
</dbReference>
<dbReference type="InterPro" id="IPR045090">
    <property type="entry name" value="Pept_M3A_M3B"/>
</dbReference>
<evidence type="ECO:0000256" key="6">
    <source>
        <dbReference type="RuleBase" id="RU003435"/>
    </source>
</evidence>
<dbReference type="InterPro" id="IPR011976">
    <property type="entry name" value="Pept_M3B_oligopep-rel"/>
</dbReference>
<comment type="cofactor">
    <cofactor evidence="6">
        <name>Zn(2+)</name>
        <dbReference type="ChEBI" id="CHEBI:29105"/>
    </cofactor>
    <text evidence="6">Binds 1 zinc ion.</text>
</comment>
<dbReference type="KEGG" id="tpt:Tpet_1784"/>
<dbReference type="SUPFAM" id="SSF55486">
    <property type="entry name" value="Metalloproteases ('zincins'), catalytic domain"/>
    <property type="match status" value="1"/>
</dbReference>
<dbReference type="RefSeq" id="WP_011944188.1">
    <property type="nucleotide sequence ID" value="NC_009486.1"/>
</dbReference>
<sequence length="548" mass="65351">MQWKDVEPLVNELLKFPISSSEDFRNFVNRVTDFFDQVEEEHAWLYIRMTVNADNKEYAKAYEEFMKEVVAKLRPYEQKIKEKIVENERFAPLGYEHMIKILKNDVELFREENIPLQVKESILAKNYGTLVGSIEVEFKGEKKTLQQLSAYLKDPDRSTRELAWRKRYEGIWRVREKLNELFDELKNIRHQQALNAGFSNYRDYMHRLKGRFEYAPEDLFEFHSAVEKEVVPYLMERTKLRQKKLGVESVRPWDTAVDVDGKVLKPFSSIDEFVEKTQRALERVNPLFAERFRLMKEKRLLDLENRKGKAPGGYNHTLPKTGAPFIFMNAVGQPGDVRTIFHELGHSMHSFETLSLPVFYRPHRMEVAELASMSMELISMEYWNEFYEDQEDLRKAKIEELEGALYFLPWCMTVDAFQHWIYTNPDHTPKERDEYFAYLMDRFNPGVDWNDLDEEKKTRWFFQLHIFEVPFYYIEYGIAQIGALAIYRNYLEDSERVLKNYTEFLRVGCSLPIDKAYETAGIKLDFSRDYLREIVNFVAEEIEKLEMV</sequence>
<evidence type="ECO:0000313" key="9">
    <source>
        <dbReference type="Proteomes" id="UP000006558"/>
    </source>
</evidence>
<dbReference type="Pfam" id="PF01432">
    <property type="entry name" value="Peptidase_M3"/>
    <property type="match status" value="1"/>
</dbReference>
<evidence type="ECO:0000259" key="7">
    <source>
        <dbReference type="Pfam" id="PF01432"/>
    </source>
</evidence>
<reference evidence="8 9" key="2">
    <citation type="journal article" date="2009" name="Proc. Natl. Acad. Sci. U.S.A.">
        <title>On the chimeric nature, thermophilic origin, and phylogenetic placement of the Thermotogales.</title>
        <authorList>
            <person name="Zhaxybayeva O."/>
            <person name="Swithers K.S."/>
            <person name="Lapierre P."/>
            <person name="Fournier G.P."/>
            <person name="Bickhart D.M."/>
            <person name="DeBoy R.T."/>
            <person name="Nelson K.E."/>
            <person name="Nesbo C.L."/>
            <person name="Doolittle W.F."/>
            <person name="Gogarten J.P."/>
            <person name="Noll K.M."/>
        </authorList>
    </citation>
    <scope>NUCLEOTIDE SEQUENCE [LARGE SCALE GENOMIC DNA]</scope>
    <source>
        <strain evidence="9">ATCC BAA-488 / DSM 13995 / JCM 10881 / RKU-1</strain>
    </source>
</reference>
<keyword evidence="5 6" id="KW-0482">Metalloprotease</keyword>
<dbReference type="GO" id="GO:0004222">
    <property type="term" value="F:metalloendopeptidase activity"/>
    <property type="evidence" value="ECO:0007669"/>
    <property type="project" value="InterPro"/>
</dbReference>
<keyword evidence="1 6" id="KW-0645">Protease</keyword>
<name>A5INL1_THEP1</name>
<organism evidence="8 9">
    <name type="scientific">Thermotoga petrophila (strain ATCC BAA-488 / DSM 13995 / JCM 10881 / RKU-1)</name>
    <dbReference type="NCBI Taxonomy" id="390874"/>
    <lineage>
        <taxon>Bacteria</taxon>
        <taxon>Thermotogati</taxon>
        <taxon>Thermotogota</taxon>
        <taxon>Thermotogae</taxon>
        <taxon>Thermotogales</taxon>
        <taxon>Thermotogaceae</taxon>
        <taxon>Thermotoga</taxon>
    </lineage>
</organism>
<dbReference type="Gene3D" id="1.10.1370.30">
    <property type="match status" value="1"/>
</dbReference>
<dbReference type="AlphaFoldDB" id="A5INL1"/>
<dbReference type="PANTHER" id="PTHR11804">
    <property type="entry name" value="PROTEASE M3 THIMET OLIGOPEPTIDASE-RELATED"/>
    <property type="match status" value="1"/>
</dbReference>
<dbReference type="EMBL" id="CP000702">
    <property type="protein sequence ID" value="ABQ47784.1"/>
    <property type="molecule type" value="Genomic_DNA"/>
</dbReference>
<protein>
    <submittedName>
        <fullName evidence="8">Oligoendopeptidase, M3 family</fullName>
    </submittedName>
</protein>
<dbReference type="STRING" id="390874.Tpet_1784"/>
<dbReference type="NCBIfam" id="TIGR02289">
    <property type="entry name" value="M3_not_pepF"/>
    <property type="match status" value="1"/>
</dbReference>
<keyword evidence="4 6" id="KW-0862">Zinc</keyword>
<dbReference type="Proteomes" id="UP000006558">
    <property type="component" value="Chromosome"/>
</dbReference>